<organism evidence="3 4">
    <name type="scientific">Thermomonospora cellulosilytica</name>
    <dbReference type="NCBI Taxonomy" id="1411118"/>
    <lineage>
        <taxon>Bacteria</taxon>
        <taxon>Bacillati</taxon>
        <taxon>Actinomycetota</taxon>
        <taxon>Actinomycetes</taxon>
        <taxon>Streptosporangiales</taxon>
        <taxon>Thermomonosporaceae</taxon>
        <taxon>Thermomonospora</taxon>
    </lineage>
</organism>
<keyword evidence="4" id="KW-1185">Reference proteome</keyword>
<evidence type="ECO:0000313" key="4">
    <source>
        <dbReference type="Proteomes" id="UP000539313"/>
    </source>
</evidence>
<comment type="caution">
    <text evidence="3">The sequence shown here is derived from an EMBL/GenBank/DDBJ whole genome shotgun (WGS) entry which is preliminary data.</text>
</comment>
<feature type="region of interest" description="Disordered" evidence="1">
    <location>
        <begin position="69"/>
        <end position="95"/>
    </location>
</feature>
<feature type="compositionally biased region" description="Gly residues" evidence="1">
    <location>
        <begin position="309"/>
        <end position="321"/>
    </location>
</feature>
<proteinExistence type="predicted"/>
<gene>
    <name evidence="3" type="ORF">HNR21_003613</name>
</gene>
<dbReference type="RefSeq" id="WP_182706093.1">
    <property type="nucleotide sequence ID" value="NZ_JACJII010000001.1"/>
</dbReference>
<feature type="compositionally biased region" description="Pro residues" evidence="1">
    <location>
        <begin position="285"/>
        <end position="307"/>
    </location>
</feature>
<feature type="compositionally biased region" description="Polar residues" evidence="1">
    <location>
        <begin position="1"/>
        <end position="14"/>
    </location>
</feature>
<feature type="region of interest" description="Disordered" evidence="1">
    <location>
        <begin position="222"/>
        <end position="362"/>
    </location>
</feature>
<evidence type="ECO:0000313" key="3">
    <source>
        <dbReference type="EMBL" id="MBA9004731.1"/>
    </source>
</evidence>
<evidence type="ECO:0000259" key="2">
    <source>
        <dbReference type="Pfam" id="PF20568"/>
    </source>
</evidence>
<feature type="compositionally biased region" description="Pro residues" evidence="1">
    <location>
        <begin position="324"/>
        <end position="340"/>
    </location>
</feature>
<dbReference type="InterPro" id="IPR046704">
    <property type="entry name" value="DUF6777"/>
</dbReference>
<evidence type="ECO:0000256" key="1">
    <source>
        <dbReference type="SAM" id="MobiDB-lite"/>
    </source>
</evidence>
<dbReference type="EMBL" id="JACJII010000001">
    <property type="protein sequence ID" value="MBA9004731.1"/>
    <property type="molecule type" value="Genomic_DNA"/>
</dbReference>
<sequence length="362" mass="36843">MSKINSGPSGSGRNNFRDPSPGRRAAVVWTALAMAAGGLAGCTADPGQVITRLAVGSPGEGAYTLVAGTDRRDTVPRPQAGGQTEGDTPGLYGGTRRRASCDPAALLRFLQRDPARGKAWAAVHRLDFSRLAEYFQKLTPVILRVDTLVTNHGYKSGKPIAFTAVLQAGVGVLVDEYGRPVVKCNCGNPLTAPPAGLDPRDARYEGTSWKRFDERTVTVIRPRDRDEGPMKTITLVTPGATMSFNRPAGTTGEKDGPPVPLPPGESAGPTDGPSGEPSPTRSPTEPAPTAPPGPGTPPGAPPPPAPSEPGGGPDDGPGDAPGGPDEPGPGDAPPQPPVDPTPNGSTFEPAPADPGGAGGATP</sequence>
<reference evidence="3 4" key="1">
    <citation type="submission" date="2020-08" db="EMBL/GenBank/DDBJ databases">
        <title>Sequencing the genomes of 1000 actinobacteria strains.</title>
        <authorList>
            <person name="Klenk H.-P."/>
        </authorList>
    </citation>
    <scope>NUCLEOTIDE SEQUENCE [LARGE SCALE GENOMIC DNA]</scope>
    <source>
        <strain evidence="3 4">DSM 45823</strain>
    </source>
</reference>
<feature type="region of interest" description="Disordered" evidence="1">
    <location>
        <begin position="1"/>
        <end position="21"/>
    </location>
</feature>
<dbReference type="AlphaFoldDB" id="A0A7W3MZG2"/>
<name>A0A7W3MZG2_9ACTN</name>
<protein>
    <recommendedName>
        <fullName evidence="2">DUF6777 domain-containing protein</fullName>
    </recommendedName>
</protein>
<accession>A0A7W3MZG2</accession>
<feature type="domain" description="DUF6777" evidence="2">
    <location>
        <begin position="84"/>
        <end position="249"/>
    </location>
</feature>
<dbReference type="Proteomes" id="UP000539313">
    <property type="component" value="Unassembled WGS sequence"/>
</dbReference>
<dbReference type="Pfam" id="PF20568">
    <property type="entry name" value="DUF6777"/>
    <property type="match status" value="1"/>
</dbReference>
<feature type="compositionally biased region" description="Low complexity" evidence="1">
    <location>
        <begin position="272"/>
        <end position="284"/>
    </location>
</feature>